<dbReference type="EMBL" id="LRQE01000041">
    <property type="protein sequence ID" value="KXA28714.1"/>
    <property type="molecule type" value="Genomic_DNA"/>
</dbReference>
<comment type="caution">
    <text evidence="1">The sequence shown here is derived from an EMBL/GenBank/DDBJ whole genome shotgun (WGS) entry which is preliminary data.</text>
</comment>
<reference evidence="1 2" key="1">
    <citation type="submission" date="2016-01" db="EMBL/GenBank/DDBJ databases">
        <authorList>
            <person name="Oliw E.H."/>
        </authorList>
    </citation>
    <scope>NUCLEOTIDE SEQUENCE [LARGE SCALE GENOMIC DNA]</scope>
    <source>
        <strain evidence="1 2">CMW7756A</strain>
    </source>
</reference>
<protein>
    <recommendedName>
        <fullName evidence="3">Preprotein translocase subunit SecB</fullName>
    </recommendedName>
</protein>
<dbReference type="SUPFAM" id="SSF54611">
    <property type="entry name" value="SecB-like"/>
    <property type="match status" value="1"/>
</dbReference>
<dbReference type="Proteomes" id="UP000070174">
    <property type="component" value="Unassembled WGS sequence"/>
</dbReference>
<sequence length="137" mass="15792">MEKVKESPFQFGNINIISIDFDCKKMLDKGNHEISIKREVKLFEIDNDIENNKFENRVVLMLEISTENKEAIISASIQGDFKIEGVENARAKVLFQQNAPALLLSYLRPILSVILQKSYFPVDIPFLDFTEPIEKKD</sequence>
<dbReference type="Gene3D" id="3.10.420.10">
    <property type="entry name" value="SecB-like"/>
    <property type="match status" value="1"/>
</dbReference>
<name>A0A133PJI9_9FIRM</name>
<dbReference type="InterPro" id="IPR035958">
    <property type="entry name" value="SecB-like_sf"/>
</dbReference>
<gene>
    <name evidence="1" type="ORF">HMPREF3229_01710</name>
</gene>
<organism evidence="1">
    <name type="scientific">Peptoniphilus harei</name>
    <dbReference type="NCBI Taxonomy" id="54005"/>
    <lineage>
        <taxon>Bacteria</taxon>
        <taxon>Bacillati</taxon>
        <taxon>Bacillota</taxon>
        <taxon>Tissierellia</taxon>
        <taxon>Tissierellales</taxon>
        <taxon>Peptoniphilaceae</taxon>
        <taxon>Peptoniphilus</taxon>
    </lineage>
</organism>
<evidence type="ECO:0008006" key="3">
    <source>
        <dbReference type="Google" id="ProtNLM"/>
    </source>
</evidence>
<dbReference type="RefSeq" id="WP_060800671.1">
    <property type="nucleotide sequence ID" value="NZ_KQ957105.1"/>
</dbReference>
<dbReference type="PATRIC" id="fig|54005.3.peg.1672"/>
<accession>A0A133PJI9</accession>
<dbReference type="AlphaFoldDB" id="A0A133PJI9"/>
<evidence type="ECO:0000313" key="1">
    <source>
        <dbReference type="EMBL" id="KXA28714.1"/>
    </source>
</evidence>
<proteinExistence type="predicted"/>
<evidence type="ECO:0000313" key="2">
    <source>
        <dbReference type="Proteomes" id="UP000070174"/>
    </source>
</evidence>